<name>A0A286UMJ2_9AGAM</name>
<dbReference type="Proteomes" id="UP000217199">
    <property type="component" value="Unassembled WGS sequence"/>
</dbReference>
<dbReference type="InParanoid" id="A0A286UMJ2"/>
<feature type="compositionally biased region" description="Low complexity" evidence="1">
    <location>
        <begin position="28"/>
        <end position="42"/>
    </location>
</feature>
<sequence length="86" mass="9451">MNSPSRNAFTSAFDPSRSEANLRQSTGSPLSPASTISSSTPTRLPLRTIPSSYTPNKRLVIRADPTLVTCFDPSDKELYDLWAPKH</sequence>
<evidence type="ECO:0000313" key="2">
    <source>
        <dbReference type="EMBL" id="PAV20827.1"/>
    </source>
</evidence>
<feature type="compositionally biased region" description="Polar residues" evidence="1">
    <location>
        <begin position="18"/>
        <end position="27"/>
    </location>
</feature>
<gene>
    <name evidence="2" type="ORF">PNOK_0345400</name>
</gene>
<accession>A0A286UMJ2</accession>
<dbReference type="AlphaFoldDB" id="A0A286UMJ2"/>
<evidence type="ECO:0000256" key="1">
    <source>
        <dbReference type="SAM" id="MobiDB-lite"/>
    </source>
</evidence>
<feature type="compositionally biased region" description="Polar residues" evidence="1">
    <location>
        <begin position="1"/>
        <end position="10"/>
    </location>
</feature>
<dbReference type="EMBL" id="NBII01000003">
    <property type="protein sequence ID" value="PAV20827.1"/>
    <property type="molecule type" value="Genomic_DNA"/>
</dbReference>
<proteinExistence type="predicted"/>
<keyword evidence="3" id="KW-1185">Reference proteome</keyword>
<protein>
    <submittedName>
        <fullName evidence="2">Uncharacterized protein</fullName>
    </submittedName>
</protein>
<evidence type="ECO:0000313" key="3">
    <source>
        <dbReference type="Proteomes" id="UP000217199"/>
    </source>
</evidence>
<feature type="region of interest" description="Disordered" evidence="1">
    <location>
        <begin position="1"/>
        <end position="51"/>
    </location>
</feature>
<dbReference type="OrthoDB" id="2669285at2759"/>
<comment type="caution">
    <text evidence="2">The sequence shown here is derived from an EMBL/GenBank/DDBJ whole genome shotgun (WGS) entry which is preliminary data.</text>
</comment>
<reference evidence="2 3" key="1">
    <citation type="journal article" date="2017" name="Mol. Ecol.">
        <title>Comparative and population genomic landscape of Phellinus noxius: A hypervariable fungus causing root rot in trees.</title>
        <authorList>
            <person name="Chung C.L."/>
            <person name="Lee T.J."/>
            <person name="Akiba M."/>
            <person name="Lee H.H."/>
            <person name="Kuo T.H."/>
            <person name="Liu D."/>
            <person name="Ke H.M."/>
            <person name="Yokoi T."/>
            <person name="Roa M.B."/>
            <person name="Lu M.J."/>
            <person name="Chang Y.Y."/>
            <person name="Ann P.J."/>
            <person name="Tsai J.N."/>
            <person name="Chen C.Y."/>
            <person name="Tzean S.S."/>
            <person name="Ota Y."/>
            <person name="Hattori T."/>
            <person name="Sahashi N."/>
            <person name="Liou R.F."/>
            <person name="Kikuchi T."/>
            <person name="Tsai I.J."/>
        </authorList>
    </citation>
    <scope>NUCLEOTIDE SEQUENCE [LARGE SCALE GENOMIC DNA]</scope>
    <source>
        <strain evidence="2 3">FFPRI411160</strain>
    </source>
</reference>
<organism evidence="2 3">
    <name type="scientific">Pyrrhoderma noxium</name>
    <dbReference type="NCBI Taxonomy" id="2282107"/>
    <lineage>
        <taxon>Eukaryota</taxon>
        <taxon>Fungi</taxon>
        <taxon>Dikarya</taxon>
        <taxon>Basidiomycota</taxon>
        <taxon>Agaricomycotina</taxon>
        <taxon>Agaricomycetes</taxon>
        <taxon>Hymenochaetales</taxon>
        <taxon>Hymenochaetaceae</taxon>
        <taxon>Pyrrhoderma</taxon>
    </lineage>
</organism>